<keyword evidence="3" id="KW-1185">Reference proteome</keyword>
<dbReference type="EMBL" id="OAPG01000013">
    <property type="protein sequence ID" value="SNX86258.1"/>
    <property type="molecule type" value="Genomic_DNA"/>
</dbReference>
<gene>
    <name evidence="2" type="ORF">MEPE_04967</name>
</gene>
<protein>
    <submittedName>
        <fullName evidence="2">Uncharacterized protein</fullName>
    </submittedName>
</protein>
<feature type="region of interest" description="Disordered" evidence="1">
    <location>
        <begin position="1"/>
        <end position="25"/>
    </location>
</feature>
<feature type="compositionally biased region" description="Basic and acidic residues" evidence="1">
    <location>
        <begin position="74"/>
        <end position="86"/>
    </location>
</feature>
<proteinExistence type="predicted"/>
<name>A0AAJ4XSG7_9BASI</name>
<evidence type="ECO:0000313" key="2">
    <source>
        <dbReference type="EMBL" id="SNX86258.1"/>
    </source>
</evidence>
<evidence type="ECO:0000256" key="1">
    <source>
        <dbReference type="SAM" id="MobiDB-lite"/>
    </source>
</evidence>
<evidence type="ECO:0000313" key="3">
    <source>
        <dbReference type="Proteomes" id="UP001294444"/>
    </source>
</evidence>
<reference evidence="2" key="1">
    <citation type="submission" date="2023-10" db="EMBL/GenBank/DDBJ databases">
        <authorList>
            <person name="Guldener U."/>
        </authorList>
    </citation>
    <scope>NUCLEOTIDE SEQUENCE</scope>
    <source>
        <strain evidence="2">Mp4</strain>
    </source>
</reference>
<feature type="compositionally biased region" description="Polar residues" evidence="1">
    <location>
        <begin position="87"/>
        <end position="100"/>
    </location>
</feature>
<feature type="compositionally biased region" description="Polar residues" evidence="1">
    <location>
        <begin position="1"/>
        <end position="19"/>
    </location>
</feature>
<sequence>MQSTTSRKTGARGQTNPQDGAQDGLETAVLRIGGWRTQDSHLQYLVKAVIETRTLACILKLKMELKMALQNQLKRRDEDPTLHNKDLTNQPLSARLTHSP</sequence>
<accession>A0AAJ4XSG7</accession>
<feature type="region of interest" description="Disordered" evidence="1">
    <location>
        <begin position="74"/>
        <end position="100"/>
    </location>
</feature>
<organism evidence="2 3">
    <name type="scientific">Melanopsichium pennsylvanicum</name>
    <dbReference type="NCBI Taxonomy" id="63383"/>
    <lineage>
        <taxon>Eukaryota</taxon>
        <taxon>Fungi</taxon>
        <taxon>Dikarya</taxon>
        <taxon>Basidiomycota</taxon>
        <taxon>Ustilaginomycotina</taxon>
        <taxon>Ustilaginomycetes</taxon>
        <taxon>Ustilaginales</taxon>
        <taxon>Ustilaginaceae</taxon>
        <taxon>Melanopsichium</taxon>
    </lineage>
</organism>
<dbReference type="Proteomes" id="UP001294444">
    <property type="component" value="Unassembled WGS sequence"/>
</dbReference>
<dbReference type="AlphaFoldDB" id="A0AAJ4XSG7"/>
<comment type="caution">
    <text evidence="2">The sequence shown here is derived from an EMBL/GenBank/DDBJ whole genome shotgun (WGS) entry which is preliminary data.</text>
</comment>